<evidence type="ECO:0000256" key="1">
    <source>
        <dbReference type="SAM" id="Coils"/>
    </source>
</evidence>
<proteinExistence type="predicted"/>
<organism evidence="3 4">
    <name type="scientific">Helianthus annuus</name>
    <name type="common">Common sunflower</name>
    <dbReference type="NCBI Taxonomy" id="4232"/>
    <lineage>
        <taxon>Eukaryota</taxon>
        <taxon>Viridiplantae</taxon>
        <taxon>Streptophyta</taxon>
        <taxon>Embryophyta</taxon>
        <taxon>Tracheophyta</taxon>
        <taxon>Spermatophyta</taxon>
        <taxon>Magnoliopsida</taxon>
        <taxon>eudicotyledons</taxon>
        <taxon>Gunneridae</taxon>
        <taxon>Pentapetalae</taxon>
        <taxon>asterids</taxon>
        <taxon>campanulids</taxon>
        <taxon>Asterales</taxon>
        <taxon>Asteraceae</taxon>
        <taxon>Asteroideae</taxon>
        <taxon>Heliantheae alliance</taxon>
        <taxon>Heliantheae</taxon>
        <taxon>Helianthus</taxon>
    </lineage>
</organism>
<protein>
    <submittedName>
        <fullName evidence="3">Uncharacterized protein</fullName>
    </submittedName>
</protein>
<evidence type="ECO:0000313" key="3">
    <source>
        <dbReference type="EMBL" id="KAF5795180.1"/>
    </source>
</evidence>
<keyword evidence="4" id="KW-1185">Reference proteome</keyword>
<feature type="coiled-coil region" evidence="1">
    <location>
        <begin position="143"/>
        <end position="170"/>
    </location>
</feature>
<dbReference type="Proteomes" id="UP000215914">
    <property type="component" value="Unassembled WGS sequence"/>
</dbReference>
<reference evidence="3" key="2">
    <citation type="submission" date="2020-06" db="EMBL/GenBank/DDBJ databases">
        <title>Helianthus annuus Genome sequencing and assembly Release 2.</title>
        <authorList>
            <person name="Gouzy J."/>
            <person name="Langlade N."/>
            <person name="Munos S."/>
        </authorList>
    </citation>
    <scope>NUCLEOTIDE SEQUENCE</scope>
    <source>
        <tissue evidence="3">Leaves</tissue>
    </source>
</reference>
<reference evidence="3" key="1">
    <citation type="journal article" date="2017" name="Nature">
        <title>The sunflower genome provides insights into oil metabolism, flowering and Asterid evolution.</title>
        <authorList>
            <person name="Badouin H."/>
            <person name="Gouzy J."/>
            <person name="Grassa C.J."/>
            <person name="Murat F."/>
            <person name="Staton S.E."/>
            <person name="Cottret L."/>
            <person name="Lelandais-Briere C."/>
            <person name="Owens G.L."/>
            <person name="Carrere S."/>
            <person name="Mayjonade B."/>
            <person name="Legrand L."/>
            <person name="Gill N."/>
            <person name="Kane N.C."/>
            <person name="Bowers J.E."/>
            <person name="Hubner S."/>
            <person name="Bellec A."/>
            <person name="Berard A."/>
            <person name="Berges H."/>
            <person name="Blanchet N."/>
            <person name="Boniface M.C."/>
            <person name="Brunel D."/>
            <person name="Catrice O."/>
            <person name="Chaidir N."/>
            <person name="Claudel C."/>
            <person name="Donnadieu C."/>
            <person name="Faraut T."/>
            <person name="Fievet G."/>
            <person name="Helmstetter N."/>
            <person name="King M."/>
            <person name="Knapp S.J."/>
            <person name="Lai Z."/>
            <person name="Le Paslier M.C."/>
            <person name="Lippi Y."/>
            <person name="Lorenzon L."/>
            <person name="Mandel J.R."/>
            <person name="Marage G."/>
            <person name="Marchand G."/>
            <person name="Marquand E."/>
            <person name="Bret-Mestries E."/>
            <person name="Morien E."/>
            <person name="Nambeesan S."/>
            <person name="Nguyen T."/>
            <person name="Pegot-Espagnet P."/>
            <person name="Pouilly N."/>
            <person name="Raftis F."/>
            <person name="Sallet E."/>
            <person name="Schiex T."/>
            <person name="Thomas J."/>
            <person name="Vandecasteele C."/>
            <person name="Vares D."/>
            <person name="Vear F."/>
            <person name="Vautrin S."/>
            <person name="Crespi M."/>
            <person name="Mangin B."/>
            <person name="Burke J.M."/>
            <person name="Salse J."/>
            <person name="Munos S."/>
            <person name="Vincourt P."/>
            <person name="Rieseberg L.H."/>
            <person name="Langlade N.B."/>
        </authorList>
    </citation>
    <scope>NUCLEOTIDE SEQUENCE</scope>
    <source>
        <tissue evidence="3">Leaves</tissue>
    </source>
</reference>
<gene>
    <name evidence="3" type="ORF">HanXRQr2_Chr08g0336651</name>
</gene>
<name>A0A9K3IEE7_HELAN</name>
<dbReference type="AlphaFoldDB" id="A0A9K3IEE7"/>
<dbReference type="EMBL" id="MNCJ02000323">
    <property type="protein sequence ID" value="KAF5795180.1"/>
    <property type="molecule type" value="Genomic_DNA"/>
</dbReference>
<evidence type="ECO:0000313" key="4">
    <source>
        <dbReference type="Proteomes" id="UP000215914"/>
    </source>
</evidence>
<feature type="compositionally biased region" description="Basic and acidic residues" evidence="2">
    <location>
        <begin position="88"/>
        <end position="98"/>
    </location>
</feature>
<keyword evidence="1" id="KW-0175">Coiled coil</keyword>
<evidence type="ECO:0000256" key="2">
    <source>
        <dbReference type="SAM" id="MobiDB-lite"/>
    </source>
</evidence>
<accession>A0A9K3IEE7</accession>
<comment type="caution">
    <text evidence="3">The sequence shown here is derived from an EMBL/GenBank/DDBJ whole genome shotgun (WGS) entry which is preliminary data.</text>
</comment>
<sequence>MHYRAESEGVPRVNVSIPFTEQDWYTTLTRKVTPIVQLEERALVAAGMSMLWALQNPRGFPVYGYRGKGIAFPVGAAEQVEARKKKREDKTEEKKNEEPVAETPRRRPSNSSFFDYVVVSDTLSCVDARVKRPSRDPDDDSTLTEMMKKRKMLEDKKKELDAQAAAALAEKKIQVTEGDYCRTIRVRD</sequence>
<dbReference type="Gramene" id="mRNA:HanXRQr2_Chr08g0336651">
    <property type="protein sequence ID" value="mRNA:HanXRQr2_Chr08g0336651"/>
    <property type="gene ID" value="HanXRQr2_Chr08g0336651"/>
</dbReference>
<feature type="region of interest" description="Disordered" evidence="2">
    <location>
        <begin position="82"/>
        <end position="108"/>
    </location>
</feature>